<dbReference type="GO" id="GO:0007165">
    <property type="term" value="P:signal transduction"/>
    <property type="evidence" value="ECO:0007669"/>
    <property type="project" value="InterPro"/>
</dbReference>
<keyword evidence="4 11" id="KW-0812">Transmembrane</keyword>
<keyword evidence="6" id="KW-0677">Repeat</keyword>
<dbReference type="Gene3D" id="3.40.50.10140">
    <property type="entry name" value="Toll/interleukin-1 receptor homology (TIR) domain"/>
    <property type="match status" value="1"/>
</dbReference>
<dbReference type="GO" id="GO:0005886">
    <property type="term" value="C:plasma membrane"/>
    <property type="evidence" value="ECO:0007669"/>
    <property type="project" value="TreeGrafter"/>
</dbReference>
<dbReference type="Pfam" id="PF01582">
    <property type="entry name" value="TIR"/>
    <property type="match status" value="1"/>
</dbReference>
<keyword evidence="7 11" id="KW-1133">Transmembrane helix</keyword>
<dbReference type="GO" id="GO:0038023">
    <property type="term" value="F:signaling receptor activity"/>
    <property type="evidence" value="ECO:0007669"/>
    <property type="project" value="TreeGrafter"/>
</dbReference>
<evidence type="ECO:0000256" key="7">
    <source>
        <dbReference type="ARBA" id="ARBA00022989"/>
    </source>
</evidence>
<evidence type="ECO:0000256" key="11">
    <source>
        <dbReference type="SAM" id="Phobius"/>
    </source>
</evidence>
<comment type="similarity">
    <text evidence="2">Belongs to the Toll-like receptor family.</text>
</comment>
<accession>A0A6J8DZI6</accession>
<name>A0A6J8DZI6_MYTCO</name>
<sequence length="541" mass="62814">MSHLLNLRVSFNKISIILQGSILSLNKLYLDSNEITKFPQFCINHGNNSALPNLRYLSLTNNKIAKLNVGQFRCFSKLRSLKIDNNWIGSIHSNTFTDLKVLTNLSIQAVGKQLKKIEDGAFNIPSLQMVSLRDCHFHFDSLSASAQSSTLSSCNDLRFLDLGGNFLNSAILPRIISQLEQLRYLNLENTRLGYLSDNVFPKLLAIETLIMSNNRIYGWDRYVFDHVASLQYLDLFNNLITIVNETSFPIALLANLKRINLGGNRFACTCEQIWFVNWLRRTNITLSYYPNRYYCTTPDIYNHKLLKDYKPSFLSCNPIITIMISMSALVCLLISTMIIFLKCSTNIKNVLYLLKVKQFRRQGYLPIVNSEDYEYHAFLVYCDENRIWVHNDFVKKLENEEGFKFCIYHRDFDVGESVSGNVDKYLKKSWKVIVIISNAFAKSEWCQWEVDIIQERRRRQGRNALLLVVLENITSKNMTSPLRTLLDSTPHLRYKKGIGENLFWAAVIKVFEKPSDNLRFLNYRYKLLLNEGQFQYVPMSV</sequence>
<dbReference type="InterPro" id="IPR001611">
    <property type="entry name" value="Leu-rich_rpt"/>
</dbReference>
<dbReference type="Pfam" id="PF13855">
    <property type="entry name" value="LRR_8"/>
    <property type="match status" value="2"/>
</dbReference>
<gene>
    <name evidence="13" type="ORF">MCOR_46180</name>
</gene>
<dbReference type="OrthoDB" id="6069546at2759"/>
<dbReference type="PROSITE" id="PS50104">
    <property type="entry name" value="TIR"/>
    <property type="match status" value="1"/>
</dbReference>
<evidence type="ECO:0000256" key="5">
    <source>
        <dbReference type="ARBA" id="ARBA00022729"/>
    </source>
</evidence>
<keyword evidence="8 11" id="KW-0472">Membrane</keyword>
<dbReference type="Proteomes" id="UP000507470">
    <property type="component" value="Unassembled WGS sequence"/>
</dbReference>
<dbReference type="InterPro" id="IPR000157">
    <property type="entry name" value="TIR_dom"/>
</dbReference>
<dbReference type="Gene3D" id="3.80.10.10">
    <property type="entry name" value="Ribonuclease Inhibitor"/>
    <property type="match status" value="2"/>
</dbReference>
<keyword evidence="14" id="KW-1185">Reference proteome</keyword>
<evidence type="ECO:0000313" key="14">
    <source>
        <dbReference type="Proteomes" id="UP000507470"/>
    </source>
</evidence>
<organism evidence="13 14">
    <name type="scientific">Mytilus coruscus</name>
    <name type="common">Sea mussel</name>
    <dbReference type="NCBI Taxonomy" id="42192"/>
    <lineage>
        <taxon>Eukaryota</taxon>
        <taxon>Metazoa</taxon>
        <taxon>Spiralia</taxon>
        <taxon>Lophotrochozoa</taxon>
        <taxon>Mollusca</taxon>
        <taxon>Bivalvia</taxon>
        <taxon>Autobranchia</taxon>
        <taxon>Pteriomorphia</taxon>
        <taxon>Mytilida</taxon>
        <taxon>Mytiloidea</taxon>
        <taxon>Mytilidae</taxon>
        <taxon>Mytilinae</taxon>
        <taxon>Mytilus</taxon>
    </lineage>
</organism>
<dbReference type="SMART" id="SM00369">
    <property type="entry name" value="LRR_TYP"/>
    <property type="match status" value="7"/>
</dbReference>
<reference evidence="13 14" key="1">
    <citation type="submission" date="2020-06" db="EMBL/GenBank/DDBJ databases">
        <authorList>
            <person name="Li R."/>
            <person name="Bekaert M."/>
        </authorList>
    </citation>
    <scope>NUCLEOTIDE SEQUENCE [LARGE SCALE GENOMIC DNA]</scope>
    <source>
        <strain evidence="14">wild</strain>
    </source>
</reference>
<dbReference type="PROSITE" id="PS51450">
    <property type="entry name" value="LRR"/>
    <property type="match status" value="1"/>
</dbReference>
<evidence type="ECO:0000256" key="2">
    <source>
        <dbReference type="ARBA" id="ARBA00009634"/>
    </source>
</evidence>
<evidence type="ECO:0000256" key="3">
    <source>
        <dbReference type="ARBA" id="ARBA00022614"/>
    </source>
</evidence>
<feature type="transmembrane region" description="Helical" evidence="11">
    <location>
        <begin position="319"/>
        <end position="341"/>
    </location>
</feature>
<feature type="domain" description="TIR" evidence="12">
    <location>
        <begin position="373"/>
        <end position="511"/>
    </location>
</feature>
<proteinExistence type="inferred from homology"/>
<dbReference type="SUPFAM" id="SSF52200">
    <property type="entry name" value="Toll/Interleukin receptor TIR domain"/>
    <property type="match status" value="1"/>
</dbReference>
<evidence type="ECO:0000259" key="12">
    <source>
        <dbReference type="PROSITE" id="PS50104"/>
    </source>
</evidence>
<dbReference type="InterPro" id="IPR032675">
    <property type="entry name" value="LRR_dom_sf"/>
</dbReference>
<dbReference type="InterPro" id="IPR000483">
    <property type="entry name" value="Cys-rich_flank_reg_C"/>
</dbReference>
<dbReference type="SMART" id="SM00255">
    <property type="entry name" value="TIR"/>
    <property type="match status" value="1"/>
</dbReference>
<dbReference type="InterPro" id="IPR003591">
    <property type="entry name" value="Leu-rich_rpt_typical-subtyp"/>
</dbReference>
<dbReference type="AlphaFoldDB" id="A0A6J8DZI6"/>
<dbReference type="SUPFAM" id="SSF52058">
    <property type="entry name" value="L domain-like"/>
    <property type="match status" value="1"/>
</dbReference>
<dbReference type="EMBL" id="CACVKT020008130">
    <property type="protein sequence ID" value="CAC5413276.1"/>
    <property type="molecule type" value="Genomic_DNA"/>
</dbReference>
<evidence type="ECO:0000256" key="1">
    <source>
        <dbReference type="ARBA" id="ARBA00004479"/>
    </source>
</evidence>
<keyword evidence="9" id="KW-0675">Receptor</keyword>
<dbReference type="PANTHER" id="PTHR24365:SF530">
    <property type="entry name" value="MSTPROX-RELATED"/>
    <property type="match status" value="1"/>
</dbReference>
<protein>
    <recommendedName>
        <fullName evidence="12">TIR domain-containing protein</fullName>
    </recommendedName>
</protein>
<dbReference type="PANTHER" id="PTHR24365">
    <property type="entry name" value="TOLL-LIKE RECEPTOR"/>
    <property type="match status" value="1"/>
</dbReference>
<comment type="subcellular location">
    <subcellularLocation>
        <location evidence="1">Membrane</location>
        <topology evidence="1">Single-pass type I membrane protein</topology>
    </subcellularLocation>
</comment>
<keyword evidence="10" id="KW-0325">Glycoprotein</keyword>
<evidence type="ECO:0000256" key="4">
    <source>
        <dbReference type="ARBA" id="ARBA00022692"/>
    </source>
</evidence>
<evidence type="ECO:0000256" key="8">
    <source>
        <dbReference type="ARBA" id="ARBA00023136"/>
    </source>
</evidence>
<evidence type="ECO:0000313" key="13">
    <source>
        <dbReference type="EMBL" id="CAC5413276.1"/>
    </source>
</evidence>
<keyword evidence="5" id="KW-0732">Signal</keyword>
<keyword evidence="3" id="KW-0433">Leucine-rich repeat</keyword>
<evidence type="ECO:0000256" key="10">
    <source>
        <dbReference type="ARBA" id="ARBA00023180"/>
    </source>
</evidence>
<dbReference type="InterPro" id="IPR035897">
    <property type="entry name" value="Toll_tir_struct_dom_sf"/>
</dbReference>
<evidence type="ECO:0000256" key="6">
    <source>
        <dbReference type="ARBA" id="ARBA00022737"/>
    </source>
</evidence>
<dbReference type="SMART" id="SM00082">
    <property type="entry name" value="LRRCT"/>
    <property type="match status" value="1"/>
</dbReference>
<evidence type="ECO:0000256" key="9">
    <source>
        <dbReference type="ARBA" id="ARBA00023170"/>
    </source>
</evidence>